<sequence length="56" mass="6313">MLIKVAFPSTIELDQFIGHLQKFGKTQTQIVFSTPVEPRSLNLEHMDDPQLGSELS</sequence>
<keyword evidence="2" id="KW-1185">Reference proteome</keyword>
<dbReference type="Proteomes" id="UP000647235">
    <property type="component" value="Unassembled WGS sequence"/>
</dbReference>
<dbReference type="EMBL" id="JACOOY010000006">
    <property type="protein sequence ID" value="MBC5664915.1"/>
    <property type="molecule type" value="Genomic_DNA"/>
</dbReference>
<comment type="caution">
    <text evidence="1">The sequence shown here is derived from an EMBL/GenBank/DDBJ whole genome shotgun (WGS) entry which is preliminary data.</text>
</comment>
<proteinExistence type="predicted"/>
<reference evidence="1 2" key="1">
    <citation type="submission" date="2020-08" db="EMBL/GenBank/DDBJ databases">
        <title>Genome public.</title>
        <authorList>
            <person name="Liu C."/>
            <person name="Sun Q."/>
        </authorList>
    </citation>
    <scope>NUCLEOTIDE SEQUENCE [LARGE SCALE GENOMIC DNA]</scope>
    <source>
        <strain evidence="1 2">NSJ-36</strain>
    </source>
</reference>
<gene>
    <name evidence="1" type="ORF">H8S07_06440</name>
</gene>
<evidence type="ECO:0000313" key="2">
    <source>
        <dbReference type="Proteomes" id="UP000647235"/>
    </source>
</evidence>
<name>A0ABR7EWA8_9FIRM</name>
<organism evidence="1 2">
    <name type="scientific">Dorea hominis</name>
    <dbReference type="NCBI Taxonomy" id="2763040"/>
    <lineage>
        <taxon>Bacteria</taxon>
        <taxon>Bacillati</taxon>
        <taxon>Bacillota</taxon>
        <taxon>Clostridia</taxon>
        <taxon>Lachnospirales</taxon>
        <taxon>Lachnospiraceae</taxon>
        <taxon>Dorea</taxon>
    </lineage>
</organism>
<evidence type="ECO:0000313" key="1">
    <source>
        <dbReference type="EMBL" id="MBC5664915.1"/>
    </source>
</evidence>
<accession>A0ABR7EWA8</accession>
<protein>
    <submittedName>
        <fullName evidence="1">Uncharacterized protein</fullName>
    </submittedName>
</protein>